<dbReference type="InterPro" id="IPR003593">
    <property type="entry name" value="AAA+_ATPase"/>
</dbReference>
<evidence type="ECO:0000256" key="1">
    <source>
        <dbReference type="ARBA" id="ARBA00006914"/>
    </source>
</evidence>
<dbReference type="InterPro" id="IPR054472">
    <property type="entry name" value="WHD"/>
</dbReference>
<dbReference type="EMBL" id="JBHRYJ010000004">
    <property type="protein sequence ID" value="MFC3677424.1"/>
    <property type="molecule type" value="Genomic_DNA"/>
</dbReference>
<name>A0ABV7VJ36_9PROT</name>
<dbReference type="Pfam" id="PF22977">
    <property type="entry name" value="WHD"/>
    <property type="match status" value="1"/>
</dbReference>
<sequence length="647" mass="68705">MSVNDMDIDLAAWNAGNRAALAHAIDGVRRALARHAGRVMDAPVPPVPEGGPYTLDILAERFDLSAFEQAVVVLCIGMEIDAGMAQLCATAVNDASRPFPTFGLAVAALPGGHWNAAAPGRPLRHWLLLDTDGEASLQGGHIRLNERIVHFLLGGGDRDARLAAMSERIPEPPLEDVPPAHRPLARQVAALMAGRLAAPLPCLDGPVAAVRGIAAAAAAGLGLPLYAMPADSLASQPDLDLVARLWEREVALLPAALLLDAGDRDAADPLAQAVLSLAERITTPLVLAGGAHLRPRSRIAAHFTVPLSTAPERRAQWQAALAKMGLGADMADAADVVADQFELDAPAMRACSQAALDAEGRLDVDALWSLARAQARRPLNDLAEVIEPRALMDDLVVPGEIAAILAQIVAAQRQRTRVLDDWGFAARNRSGLGLSVLFAGPSGTGKSMAAEAIATALRLDLCRIDLSAVVSKYIGETEKNLRHVFDAAEASGAVLLFDEADALFGKRSEVRDSHDRHANIEVGYLLQRVEAYRGVAVLTTNLRSSLDPAFLRRLRFILDFSFPDQAARVKLWQRAFPRAVPLGALDHMRLARLNLAGGSIANIALNAAFLAADAGQPVSMAHVRSAAISEYAKNDKRPTAAEIGDWG</sequence>
<dbReference type="Proteomes" id="UP001595711">
    <property type="component" value="Unassembled WGS sequence"/>
</dbReference>
<dbReference type="InterPro" id="IPR027417">
    <property type="entry name" value="P-loop_NTPase"/>
</dbReference>
<dbReference type="Gene3D" id="3.40.50.300">
    <property type="entry name" value="P-loop containing nucleotide triphosphate hydrolases"/>
    <property type="match status" value="1"/>
</dbReference>
<evidence type="ECO:0000256" key="3">
    <source>
        <dbReference type="ARBA" id="ARBA00022840"/>
    </source>
</evidence>
<evidence type="ECO:0000313" key="5">
    <source>
        <dbReference type="EMBL" id="MFC3677424.1"/>
    </source>
</evidence>
<comment type="similarity">
    <text evidence="1">Belongs to the AAA ATPase family.</text>
</comment>
<organism evidence="5 6">
    <name type="scientific">Ferrovibrio xuzhouensis</name>
    <dbReference type="NCBI Taxonomy" id="1576914"/>
    <lineage>
        <taxon>Bacteria</taxon>
        <taxon>Pseudomonadati</taxon>
        <taxon>Pseudomonadota</taxon>
        <taxon>Alphaproteobacteria</taxon>
        <taxon>Rhodospirillales</taxon>
        <taxon>Rhodospirillaceae</taxon>
        <taxon>Ferrovibrio</taxon>
    </lineage>
</organism>
<feature type="domain" description="AAA+ ATPase" evidence="4">
    <location>
        <begin position="432"/>
        <end position="564"/>
    </location>
</feature>
<dbReference type="SMART" id="SM00382">
    <property type="entry name" value="AAA"/>
    <property type="match status" value="1"/>
</dbReference>
<dbReference type="InterPro" id="IPR003959">
    <property type="entry name" value="ATPase_AAA_core"/>
</dbReference>
<reference evidence="6" key="1">
    <citation type="journal article" date="2019" name="Int. J. Syst. Evol. Microbiol.">
        <title>The Global Catalogue of Microorganisms (GCM) 10K type strain sequencing project: providing services to taxonomists for standard genome sequencing and annotation.</title>
        <authorList>
            <consortium name="The Broad Institute Genomics Platform"/>
            <consortium name="The Broad Institute Genome Sequencing Center for Infectious Disease"/>
            <person name="Wu L."/>
            <person name="Ma J."/>
        </authorList>
    </citation>
    <scope>NUCLEOTIDE SEQUENCE [LARGE SCALE GENOMIC DNA]</scope>
    <source>
        <strain evidence="6">KCTC 42182</strain>
    </source>
</reference>
<accession>A0ABV7VJ36</accession>
<keyword evidence="3 5" id="KW-0067">ATP-binding</keyword>
<gene>
    <name evidence="5" type="ORF">ACFOOQ_17860</name>
</gene>
<dbReference type="CDD" id="cd19481">
    <property type="entry name" value="RecA-like_protease"/>
    <property type="match status" value="1"/>
</dbReference>
<evidence type="ECO:0000259" key="4">
    <source>
        <dbReference type="SMART" id="SM00382"/>
    </source>
</evidence>
<dbReference type="PANTHER" id="PTHR23073">
    <property type="entry name" value="26S PROTEASOME REGULATORY SUBUNIT"/>
    <property type="match status" value="1"/>
</dbReference>
<keyword evidence="6" id="KW-1185">Reference proteome</keyword>
<dbReference type="SUPFAM" id="SSF52540">
    <property type="entry name" value="P-loop containing nucleoside triphosphate hydrolases"/>
    <property type="match status" value="1"/>
</dbReference>
<evidence type="ECO:0000256" key="2">
    <source>
        <dbReference type="ARBA" id="ARBA00022741"/>
    </source>
</evidence>
<keyword evidence="2" id="KW-0547">Nucleotide-binding</keyword>
<evidence type="ECO:0000313" key="6">
    <source>
        <dbReference type="Proteomes" id="UP001595711"/>
    </source>
</evidence>
<dbReference type="RefSeq" id="WP_379728964.1">
    <property type="nucleotide sequence ID" value="NZ_JBHRYJ010000004.1"/>
</dbReference>
<dbReference type="Pfam" id="PF00004">
    <property type="entry name" value="AAA"/>
    <property type="match status" value="1"/>
</dbReference>
<dbReference type="GO" id="GO:0005524">
    <property type="term" value="F:ATP binding"/>
    <property type="evidence" value="ECO:0007669"/>
    <property type="project" value="UniProtKB-KW"/>
</dbReference>
<proteinExistence type="inferred from homology"/>
<protein>
    <submittedName>
        <fullName evidence="5">ATP-binding protein</fullName>
    </submittedName>
</protein>
<dbReference type="InterPro" id="IPR050221">
    <property type="entry name" value="26S_Proteasome_ATPase"/>
</dbReference>
<comment type="caution">
    <text evidence="5">The sequence shown here is derived from an EMBL/GenBank/DDBJ whole genome shotgun (WGS) entry which is preliminary data.</text>
</comment>